<evidence type="ECO:0000256" key="4">
    <source>
        <dbReference type="SAM" id="MobiDB-lite"/>
    </source>
</evidence>
<feature type="region of interest" description="Disordered" evidence="4">
    <location>
        <begin position="455"/>
        <end position="474"/>
    </location>
</feature>
<protein>
    <submittedName>
        <fullName evidence="7">Uncharacterized protein</fullName>
    </submittedName>
</protein>
<evidence type="ECO:0000256" key="2">
    <source>
        <dbReference type="ARBA" id="ARBA00022553"/>
    </source>
</evidence>
<keyword evidence="8" id="KW-1185">Reference proteome</keyword>
<feature type="domain" description="Mitochondrial outer membrane transport complex Sam37/metaxin N-terminal" evidence="5">
    <location>
        <begin position="21"/>
        <end position="146"/>
    </location>
</feature>
<dbReference type="EMBL" id="ML976986">
    <property type="protein sequence ID" value="KAF1958920.1"/>
    <property type="molecule type" value="Genomic_DNA"/>
</dbReference>
<evidence type="ECO:0000256" key="1">
    <source>
        <dbReference type="ARBA" id="ARBA00009170"/>
    </source>
</evidence>
<dbReference type="InterPro" id="IPR027267">
    <property type="entry name" value="AH/BAR_dom_sf"/>
</dbReference>
<dbReference type="GO" id="GO:0070941">
    <property type="term" value="P:eisosome assembly"/>
    <property type="evidence" value="ECO:0007669"/>
    <property type="project" value="TreeGrafter"/>
</dbReference>
<accession>A0A6A5U3L7</accession>
<dbReference type="InterPro" id="IPR019564">
    <property type="entry name" value="Sam37/metaxin_N"/>
</dbReference>
<dbReference type="GO" id="GO:0005886">
    <property type="term" value="C:plasma membrane"/>
    <property type="evidence" value="ECO:0007669"/>
    <property type="project" value="TreeGrafter"/>
</dbReference>
<comment type="similarity">
    <text evidence="1">Belongs to the metaxin family.</text>
</comment>
<feature type="domain" description="Metaxin glutathione S-transferase" evidence="6">
    <location>
        <begin position="229"/>
        <end position="291"/>
    </location>
</feature>
<organism evidence="7 8">
    <name type="scientific">Byssothecium circinans</name>
    <dbReference type="NCBI Taxonomy" id="147558"/>
    <lineage>
        <taxon>Eukaryota</taxon>
        <taxon>Fungi</taxon>
        <taxon>Dikarya</taxon>
        <taxon>Ascomycota</taxon>
        <taxon>Pezizomycotina</taxon>
        <taxon>Dothideomycetes</taxon>
        <taxon>Pleosporomycetidae</taxon>
        <taxon>Pleosporales</taxon>
        <taxon>Massarineae</taxon>
        <taxon>Massarinaceae</taxon>
        <taxon>Byssothecium</taxon>
    </lineage>
</organism>
<dbReference type="PANTHER" id="PTHR31962:SF1">
    <property type="entry name" value="SPHINGOLIPID LONG CHAIN BASE-RESPONSIVE PROTEIN PIL1"/>
    <property type="match status" value="1"/>
</dbReference>
<dbReference type="FunFam" id="1.20.1270.60:FF:000005">
    <property type="entry name" value="Sphingolipid long chain base-responsive pil1"/>
    <property type="match status" value="1"/>
</dbReference>
<reference evidence="7" key="1">
    <citation type="journal article" date="2020" name="Stud. Mycol.">
        <title>101 Dothideomycetes genomes: a test case for predicting lifestyles and emergence of pathogens.</title>
        <authorList>
            <person name="Haridas S."/>
            <person name="Albert R."/>
            <person name="Binder M."/>
            <person name="Bloem J."/>
            <person name="Labutti K."/>
            <person name="Salamov A."/>
            <person name="Andreopoulos B."/>
            <person name="Baker S."/>
            <person name="Barry K."/>
            <person name="Bills G."/>
            <person name="Bluhm B."/>
            <person name="Cannon C."/>
            <person name="Castanera R."/>
            <person name="Culley D."/>
            <person name="Daum C."/>
            <person name="Ezra D."/>
            <person name="Gonzalez J."/>
            <person name="Henrissat B."/>
            <person name="Kuo A."/>
            <person name="Liang C."/>
            <person name="Lipzen A."/>
            <person name="Lutzoni F."/>
            <person name="Magnuson J."/>
            <person name="Mondo S."/>
            <person name="Nolan M."/>
            <person name="Ohm R."/>
            <person name="Pangilinan J."/>
            <person name="Park H.-J."/>
            <person name="Ramirez L."/>
            <person name="Alfaro M."/>
            <person name="Sun H."/>
            <person name="Tritt A."/>
            <person name="Yoshinaga Y."/>
            <person name="Zwiers L.-H."/>
            <person name="Turgeon B."/>
            <person name="Goodwin S."/>
            <person name="Spatafora J."/>
            <person name="Crous P."/>
            <person name="Grigoriev I."/>
        </authorList>
    </citation>
    <scope>NUCLEOTIDE SEQUENCE</scope>
    <source>
        <strain evidence="7">CBS 675.92</strain>
    </source>
</reference>
<dbReference type="InterPro" id="IPR033468">
    <property type="entry name" value="Metaxin_GST"/>
</dbReference>
<feature type="compositionally biased region" description="Basic and acidic residues" evidence="4">
    <location>
        <begin position="734"/>
        <end position="752"/>
    </location>
</feature>
<feature type="region of interest" description="Disordered" evidence="4">
    <location>
        <begin position="717"/>
        <end position="795"/>
    </location>
</feature>
<proteinExistence type="inferred from homology"/>
<feature type="compositionally biased region" description="Acidic residues" evidence="4">
    <location>
        <begin position="767"/>
        <end position="776"/>
    </location>
</feature>
<evidence type="ECO:0000313" key="7">
    <source>
        <dbReference type="EMBL" id="KAF1958920.1"/>
    </source>
</evidence>
<dbReference type="CDD" id="cd03193">
    <property type="entry name" value="GST_C_Metaxin"/>
    <property type="match status" value="1"/>
</dbReference>
<dbReference type="InterPro" id="IPR036282">
    <property type="entry name" value="Glutathione-S-Trfase_C_sf"/>
</dbReference>
<dbReference type="Pfam" id="PF13805">
    <property type="entry name" value="Pil1"/>
    <property type="match status" value="1"/>
</dbReference>
<dbReference type="SUPFAM" id="SSF47616">
    <property type="entry name" value="GST C-terminal domain-like"/>
    <property type="match status" value="1"/>
</dbReference>
<dbReference type="InterPro" id="IPR028245">
    <property type="entry name" value="PIL1/LSP1"/>
</dbReference>
<evidence type="ECO:0000256" key="3">
    <source>
        <dbReference type="SAM" id="Coils"/>
    </source>
</evidence>
<dbReference type="OrthoDB" id="5599269at2759"/>
<dbReference type="Pfam" id="PF10568">
    <property type="entry name" value="Tom37"/>
    <property type="match status" value="1"/>
</dbReference>
<dbReference type="GO" id="GO:0001401">
    <property type="term" value="C:SAM complex"/>
    <property type="evidence" value="ECO:0007669"/>
    <property type="project" value="InterPro"/>
</dbReference>
<feature type="coiled-coil region" evidence="3">
    <location>
        <begin position="611"/>
        <end position="638"/>
    </location>
</feature>
<evidence type="ECO:0000259" key="6">
    <source>
        <dbReference type="Pfam" id="PF17171"/>
    </source>
</evidence>
<feature type="region of interest" description="Disordered" evidence="4">
    <location>
        <begin position="168"/>
        <end position="196"/>
    </location>
</feature>
<gene>
    <name evidence="7" type="ORF">CC80DRAFT_591802</name>
</gene>
<evidence type="ECO:0000313" key="8">
    <source>
        <dbReference type="Proteomes" id="UP000800035"/>
    </source>
</evidence>
<dbReference type="CDD" id="cd03078">
    <property type="entry name" value="GST_N_Metaxin1_like"/>
    <property type="match status" value="1"/>
</dbReference>
<dbReference type="GO" id="GO:0036286">
    <property type="term" value="C:eisosome filament"/>
    <property type="evidence" value="ECO:0007669"/>
    <property type="project" value="TreeGrafter"/>
</dbReference>
<dbReference type="GO" id="GO:0006897">
    <property type="term" value="P:endocytosis"/>
    <property type="evidence" value="ECO:0007669"/>
    <property type="project" value="TreeGrafter"/>
</dbReference>
<dbReference type="GO" id="GO:0008289">
    <property type="term" value="F:lipid binding"/>
    <property type="evidence" value="ECO:0007669"/>
    <property type="project" value="TreeGrafter"/>
</dbReference>
<dbReference type="PANTHER" id="PTHR31962">
    <property type="entry name" value="SPHINGOLIPID LONG CHAIN BASE-RESPONSIVE PROTEIN PIL1"/>
    <property type="match status" value="1"/>
</dbReference>
<dbReference type="Proteomes" id="UP000800035">
    <property type="component" value="Unassembled WGS sequence"/>
</dbReference>
<keyword evidence="3" id="KW-0175">Coiled coil</keyword>
<feature type="compositionally biased region" description="Basic and acidic residues" evidence="4">
    <location>
        <begin position="785"/>
        <end position="795"/>
    </location>
</feature>
<keyword evidence="2" id="KW-0597">Phosphoprotein</keyword>
<dbReference type="Pfam" id="PF17171">
    <property type="entry name" value="GST_C_6"/>
    <property type="match status" value="1"/>
</dbReference>
<name>A0A6A5U3L7_9PLEO</name>
<dbReference type="Gene3D" id="1.20.1270.60">
    <property type="entry name" value="Arfaptin homology (AH) domain/BAR domain"/>
    <property type="match status" value="1"/>
</dbReference>
<sequence>MVFELHIWGPAFGLPSIDPECNATVAYFNRIVPQGQWALIADYDTSMSPQNEFPVLLDGSTKTSGFSNIVSYLRNHHSGAYDLDYNLTHQQQTDKTAFLSFLHSIASPLLDLYLYVSAENYNATTSSSYTIILPWLSNYIIPPKRRDLARARTAHLGLGGLDVAEATENARRPGTGTASSEYEAAKRAAGIPTDNEPKALNMGRGKGLGGLLSSPIYAARFKLDSLSNELLEPLSDLLGKKDYLLEGDKPSSLDCLAFGYLSLMLYAPVPQTWLKETIQTKYPRVLRYIRRLREDLLGGEDVNAVDVWSVASGRADCLSRGLPWQPRKVQALASQVARVTSEVISNLPLVSTIVPRRSVIQDQHDNPSKATSSLPSPLTVNAFVAISAAATVGLAGWALHHRRNPREGLLIFWALRPQTGAGGFGEAESFLSVLAANFPPTTANMHRTYSMRQSRAPTASQIQNPPPPVSSTKGGRFFGKGNIGHTFRHKSAGAFGPDLAKKLSALVKMEKNVMRSMELVSRERMEVAQQLSIWGEACDDDVSDVTDKLGVLIYEIGELEDQFVDRYDQYRVTIKSIRNIEASVQPSRDRKQKITDQIAQLKYKEPNSPRIVVLEQELVRAEAESLVAEAQLSNITREKLKAAFTYQFDAMREHCEKLAIIAGFGKHLLELVDDSPVTPGETRNAYDGYEASKAIIQDCEDALTNWVSQNASVSSKLSQRSRTLSQRRKNAVARRAEGVDLSHQDQPLENRESGLWIPASEHQGNGYEDEEEEDLDAPSTVTTETRGREEERIAA</sequence>
<evidence type="ECO:0000259" key="5">
    <source>
        <dbReference type="Pfam" id="PF10568"/>
    </source>
</evidence>
<dbReference type="AlphaFoldDB" id="A0A6A5U3L7"/>